<name>A0A6M3LEE9_9ZZZZ</name>
<feature type="transmembrane region" description="Helical" evidence="1">
    <location>
        <begin position="12"/>
        <end position="32"/>
    </location>
</feature>
<keyword evidence="1" id="KW-0472">Membrane</keyword>
<feature type="transmembrane region" description="Helical" evidence="1">
    <location>
        <begin position="44"/>
        <end position="62"/>
    </location>
</feature>
<evidence type="ECO:0000256" key="1">
    <source>
        <dbReference type="SAM" id="Phobius"/>
    </source>
</evidence>
<accession>A0A6M3LEE9</accession>
<keyword evidence="1" id="KW-0812">Transmembrane</keyword>
<protein>
    <submittedName>
        <fullName evidence="2">Uncharacterized protein</fullName>
    </submittedName>
</protein>
<reference evidence="2" key="1">
    <citation type="submission" date="2020-03" db="EMBL/GenBank/DDBJ databases">
        <title>The deep terrestrial virosphere.</title>
        <authorList>
            <person name="Holmfeldt K."/>
            <person name="Nilsson E."/>
            <person name="Simone D."/>
            <person name="Lopez-Fernandez M."/>
            <person name="Wu X."/>
            <person name="de Brujin I."/>
            <person name="Lundin D."/>
            <person name="Andersson A."/>
            <person name="Bertilsson S."/>
            <person name="Dopson M."/>
        </authorList>
    </citation>
    <scope>NUCLEOTIDE SEQUENCE</scope>
    <source>
        <strain evidence="2">MM415B04499</strain>
    </source>
</reference>
<keyword evidence="1" id="KW-1133">Transmembrane helix</keyword>
<gene>
    <name evidence="2" type="ORF">MM415B04499_0011</name>
</gene>
<sequence>MSYIKDPVGLSLIWGRVGAAVLALIAFGLGIWGYTLSPEDQASAAELIGSIMAGVAGLFAIISKVREGKKAKE</sequence>
<dbReference type="AlphaFoldDB" id="A0A6M3LEE9"/>
<evidence type="ECO:0000313" key="2">
    <source>
        <dbReference type="EMBL" id="QJA92729.1"/>
    </source>
</evidence>
<proteinExistence type="predicted"/>
<dbReference type="EMBL" id="MT143091">
    <property type="protein sequence ID" value="QJA92729.1"/>
    <property type="molecule type" value="Genomic_DNA"/>
</dbReference>
<organism evidence="2">
    <name type="scientific">viral metagenome</name>
    <dbReference type="NCBI Taxonomy" id="1070528"/>
    <lineage>
        <taxon>unclassified sequences</taxon>
        <taxon>metagenomes</taxon>
        <taxon>organismal metagenomes</taxon>
    </lineage>
</organism>